<dbReference type="Gene3D" id="3.30.565.10">
    <property type="entry name" value="Histidine kinase-like ATPase, C-terminal domain"/>
    <property type="match status" value="1"/>
</dbReference>
<dbReference type="InterPro" id="IPR036097">
    <property type="entry name" value="HisK_dim/P_sf"/>
</dbReference>
<evidence type="ECO:0000256" key="1">
    <source>
        <dbReference type="ARBA" id="ARBA00000085"/>
    </source>
</evidence>
<keyword evidence="7" id="KW-1133">Transmembrane helix</keyword>
<name>A0A2M7BDP1_9BACT</name>
<keyword evidence="5" id="KW-0418">Kinase</keyword>
<dbReference type="SUPFAM" id="SSF47384">
    <property type="entry name" value="Homodimeric domain of signal transducing histidine kinase"/>
    <property type="match status" value="1"/>
</dbReference>
<dbReference type="Gene3D" id="1.10.287.130">
    <property type="match status" value="1"/>
</dbReference>
<dbReference type="FunFam" id="3.30.565.10:FF:000006">
    <property type="entry name" value="Sensor histidine kinase WalK"/>
    <property type="match status" value="1"/>
</dbReference>
<dbReference type="PANTHER" id="PTHR45453">
    <property type="entry name" value="PHOSPHATE REGULON SENSOR PROTEIN PHOR"/>
    <property type="match status" value="1"/>
</dbReference>
<dbReference type="InterPro" id="IPR050351">
    <property type="entry name" value="BphY/WalK/GraS-like"/>
</dbReference>
<accession>A0A2M7BDP1</accession>
<feature type="transmembrane region" description="Helical" evidence="7">
    <location>
        <begin position="80"/>
        <end position="101"/>
    </location>
</feature>
<dbReference type="InterPro" id="IPR003661">
    <property type="entry name" value="HisK_dim/P_dom"/>
</dbReference>
<comment type="caution">
    <text evidence="9">The sequence shown here is derived from an EMBL/GenBank/DDBJ whole genome shotgun (WGS) entry which is preliminary data.</text>
</comment>
<keyword evidence="3" id="KW-0597">Phosphoprotein</keyword>
<protein>
    <recommendedName>
        <fullName evidence="2">histidine kinase</fullName>
        <ecNumber evidence="2">2.7.13.3</ecNumber>
    </recommendedName>
</protein>
<dbReference type="PRINTS" id="PR00344">
    <property type="entry name" value="BCTRLSENSOR"/>
</dbReference>
<reference evidence="10" key="1">
    <citation type="submission" date="2017-09" db="EMBL/GenBank/DDBJ databases">
        <title>Depth-based differentiation of microbial function through sediment-hosted aquifers and enrichment of novel symbionts in the deep terrestrial subsurface.</title>
        <authorList>
            <person name="Probst A.J."/>
            <person name="Ladd B."/>
            <person name="Jarett J.K."/>
            <person name="Geller-Mcgrath D.E."/>
            <person name="Sieber C.M.K."/>
            <person name="Emerson J.B."/>
            <person name="Anantharaman K."/>
            <person name="Thomas B.C."/>
            <person name="Malmstrom R."/>
            <person name="Stieglmeier M."/>
            <person name="Klingl A."/>
            <person name="Woyke T."/>
            <person name="Ryan C.M."/>
            <person name="Banfield J.F."/>
        </authorList>
    </citation>
    <scope>NUCLEOTIDE SEQUENCE [LARGE SCALE GENOMIC DNA]</scope>
</reference>
<dbReference type="InterPro" id="IPR036890">
    <property type="entry name" value="HATPase_C_sf"/>
</dbReference>
<keyword evidence="7" id="KW-0472">Membrane</keyword>
<feature type="domain" description="Histidine kinase" evidence="8">
    <location>
        <begin position="121"/>
        <end position="338"/>
    </location>
</feature>
<evidence type="ECO:0000256" key="3">
    <source>
        <dbReference type="ARBA" id="ARBA00022553"/>
    </source>
</evidence>
<feature type="transmembrane region" description="Helical" evidence="7">
    <location>
        <begin position="12"/>
        <end position="30"/>
    </location>
</feature>
<evidence type="ECO:0000256" key="5">
    <source>
        <dbReference type="ARBA" id="ARBA00022777"/>
    </source>
</evidence>
<keyword evidence="6" id="KW-0902">Two-component regulatory system</keyword>
<evidence type="ECO:0000256" key="2">
    <source>
        <dbReference type="ARBA" id="ARBA00012438"/>
    </source>
</evidence>
<dbReference type="EC" id="2.7.13.3" evidence="2"/>
<organism evidence="9 10">
    <name type="scientific">Candidatus Shapirobacteria bacterium CG03_land_8_20_14_0_80_39_12</name>
    <dbReference type="NCBI Taxonomy" id="1974879"/>
    <lineage>
        <taxon>Bacteria</taxon>
        <taxon>Candidatus Shapironibacteriota</taxon>
    </lineage>
</organism>
<evidence type="ECO:0000256" key="6">
    <source>
        <dbReference type="ARBA" id="ARBA00023012"/>
    </source>
</evidence>
<dbReference type="PANTHER" id="PTHR45453:SF1">
    <property type="entry name" value="PHOSPHATE REGULON SENSOR PROTEIN PHOR"/>
    <property type="match status" value="1"/>
</dbReference>
<dbReference type="CDD" id="cd00075">
    <property type="entry name" value="HATPase"/>
    <property type="match status" value="1"/>
</dbReference>
<evidence type="ECO:0000313" key="10">
    <source>
        <dbReference type="Proteomes" id="UP000229631"/>
    </source>
</evidence>
<dbReference type="Proteomes" id="UP000229631">
    <property type="component" value="Unassembled WGS sequence"/>
</dbReference>
<dbReference type="InterPro" id="IPR004358">
    <property type="entry name" value="Sig_transdc_His_kin-like_C"/>
</dbReference>
<gene>
    <name evidence="9" type="ORF">COS54_01490</name>
</gene>
<evidence type="ECO:0000256" key="7">
    <source>
        <dbReference type="SAM" id="Phobius"/>
    </source>
</evidence>
<dbReference type="SUPFAM" id="SSF55874">
    <property type="entry name" value="ATPase domain of HSP90 chaperone/DNA topoisomerase II/histidine kinase"/>
    <property type="match status" value="1"/>
</dbReference>
<dbReference type="GO" id="GO:0016036">
    <property type="term" value="P:cellular response to phosphate starvation"/>
    <property type="evidence" value="ECO:0007669"/>
    <property type="project" value="TreeGrafter"/>
</dbReference>
<dbReference type="AlphaFoldDB" id="A0A2M7BDP1"/>
<dbReference type="SMART" id="SM00388">
    <property type="entry name" value="HisKA"/>
    <property type="match status" value="1"/>
</dbReference>
<dbReference type="GO" id="GO:0005886">
    <property type="term" value="C:plasma membrane"/>
    <property type="evidence" value="ECO:0007669"/>
    <property type="project" value="TreeGrafter"/>
</dbReference>
<dbReference type="PROSITE" id="PS50109">
    <property type="entry name" value="HIS_KIN"/>
    <property type="match status" value="1"/>
</dbReference>
<dbReference type="GO" id="GO:0004721">
    <property type="term" value="F:phosphoprotein phosphatase activity"/>
    <property type="evidence" value="ECO:0007669"/>
    <property type="project" value="TreeGrafter"/>
</dbReference>
<keyword evidence="7" id="KW-0812">Transmembrane</keyword>
<dbReference type="Pfam" id="PF02518">
    <property type="entry name" value="HATPase_c"/>
    <property type="match status" value="1"/>
</dbReference>
<dbReference type="GO" id="GO:0000155">
    <property type="term" value="F:phosphorelay sensor kinase activity"/>
    <property type="evidence" value="ECO:0007669"/>
    <property type="project" value="InterPro"/>
</dbReference>
<dbReference type="InterPro" id="IPR003594">
    <property type="entry name" value="HATPase_dom"/>
</dbReference>
<proteinExistence type="predicted"/>
<dbReference type="CDD" id="cd00082">
    <property type="entry name" value="HisKA"/>
    <property type="match status" value="1"/>
</dbReference>
<evidence type="ECO:0000256" key="4">
    <source>
        <dbReference type="ARBA" id="ARBA00022679"/>
    </source>
</evidence>
<evidence type="ECO:0000259" key="8">
    <source>
        <dbReference type="PROSITE" id="PS50109"/>
    </source>
</evidence>
<dbReference type="SMART" id="SM00387">
    <property type="entry name" value="HATPase_c"/>
    <property type="match status" value="1"/>
</dbReference>
<evidence type="ECO:0000313" key="9">
    <source>
        <dbReference type="EMBL" id="PIV01180.1"/>
    </source>
</evidence>
<comment type="catalytic activity">
    <reaction evidence="1">
        <text>ATP + protein L-histidine = ADP + protein N-phospho-L-histidine.</text>
        <dbReference type="EC" id="2.7.13.3"/>
    </reaction>
</comment>
<dbReference type="InterPro" id="IPR005467">
    <property type="entry name" value="His_kinase_dom"/>
</dbReference>
<dbReference type="EMBL" id="PEVC01000029">
    <property type="protein sequence ID" value="PIV01180.1"/>
    <property type="molecule type" value="Genomic_DNA"/>
</dbReference>
<sequence>MFHSARIKLTAWYLLIITIICVSFTVAMYQEMTVELDRIKAMHRSRIERGLPNRLAPPINTNSLFLDPNLVAETKMRLKIILAGIDVLIIGVSAGAGYFLAGKTLKPIGEMVEGQRRFIADASHELRTPLTAMKTEIEVTLRDKKLGLPSAKNLLSSNLEEVDKLKSLTDYFLTLSKYQDTNNNLSWETFNLLPVAEEVCNRLQGLAKEKKVEIKKDLAPVLLEANKVSITELVSILLDNAIKYSHPEGKVIIGLEEKRGNVQIKVEDFGIGISETDLPHIFNRFYRADLSRTKNVVKGYGLGLSIAKSIVDLHKGKIEAQSVVNKGSVFTVALPLKQSHKLV</sequence>
<dbReference type="Pfam" id="PF00512">
    <property type="entry name" value="HisKA"/>
    <property type="match status" value="1"/>
</dbReference>
<keyword evidence="4" id="KW-0808">Transferase</keyword>